<proteinExistence type="predicted"/>
<reference evidence="1" key="1">
    <citation type="submission" date="2019-04" db="EMBL/GenBank/DDBJ databases">
        <title>An insight into the mialome of Ixodes scapularis.</title>
        <authorList>
            <person name="Ribeiro J.M."/>
            <person name="Mather T.N."/>
            <person name="Karim S."/>
        </authorList>
    </citation>
    <scope>NUCLEOTIDE SEQUENCE</scope>
</reference>
<evidence type="ECO:0000313" key="1">
    <source>
        <dbReference type="EMBL" id="MOY33986.1"/>
    </source>
</evidence>
<organism evidence="1">
    <name type="scientific">Ixodes scapularis</name>
    <name type="common">Black-legged tick</name>
    <name type="synonym">Deer tick</name>
    <dbReference type="NCBI Taxonomy" id="6945"/>
    <lineage>
        <taxon>Eukaryota</taxon>
        <taxon>Metazoa</taxon>
        <taxon>Ecdysozoa</taxon>
        <taxon>Arthropoda</taxon>
        <taxon>Chelicerata</taxon>
        <taxon>Arachnida</taxon>
        <taxon>Acari</taxon>
        <taxon>Parasitiformes</taxon>
        <taxon>Ixodida</taxon>
        <taxon>Ixodoidea</taxon>
        <taxon>Ixodidae</taxon>
        <taxon>Ixodinae</taxon>
        <taxon>Ixodes</taxon>
    </lineage>
</organism>
<dbReference type="AlphaFoldDB" id="A0A4D5RAK5"/>
<dbReference type="EMBL" id="GHJT01000015">
    <property type="protein sequence ID" value="MOY33986.1"/>
    <property type="molecule type" value="Transcribed_RNA"/>
</dbReference>
<protein>
    <submittedName>
        <fullName evidence="1">Putative secreted protein</fullName>
    </submittedName>
</protein>
<accession>A0A4D5RAK5</accession>
<sequence>MAWAGCSTSTTTSLPSSSAPCCLVLSWTTCSKSSQRTCLQRSNSPLTTGFWDPTLLSSPTASTCSHLWPTEWTGPYPSTKTAQCMD</sequence>
<name>A0A4D5RAK5_IXOSC</name>